<dbReference type="Gene3D" id="2.30.38.10">
    <property type="entry name" value="Luciferase, Domain 3"/>
    <property type="match status" value="1"/>
</dbReference>
<keyword evidence="3" id="KW-0472">Membrane</keyword>
<evidence type="ECO:0000256" key="2">
    <source>
        <dbReference type="ARBA" id="ARBA00022598"/>
    </source>
</evidence>
<dbReference type="PROSITE" id="PS00455">
    <property type="entry name" value="AMP_BINDING"/>
    <property type="match status" value="1"/>
</dbReference>
<dbReference type="Gene3D" id="3.40.50.980">
    <property type="match status" value="3"/>
</dbReference>
<dbReference type="InterPro" id="IPR000873">
    <property type="entry name" value="AMP-dep_synth/lig_dom"/>
</dbReference>
<organism evidence="6 7">
    <name type="scientific">Smittium megazygosporum</name>
    <dbReference type="NCBI Taxonomy" id="133381"/>
    <lineage>
        <taxon>Eukaryota</taxon>
        <taxon>Fungi</taxon>
        <taxon>Fungi incertae sedis</taxon>
        <taxon>Zoopagomycota</taxon>
        <taxon>Kickxellomycotina</taxon>
        <taxon>Harpellomycetes</taxon>
        <taxon>Harpellales</taxon>
        <taxon>Legeriomycetaceae</taxon>
        <taxon>Smittium</taxon>
    </lineage>
</organism>
<accession>A0A2T9ZD88</accession>
<dbReference type="EMBL" id="MBFS01000436">
    <property type="protein sequence ID" value="PVV02507.1"/>
    <property type="molecule type" value="Genomic_DNA"/>
</dbReference>
<comment type="caution">
    <text evidence="6">The sequence shown here is derived from an EMBL/GenBank/DDBJ whole genome shotgun (WGS) entry which is preliminary data.</text>
</comment>
<dbReference type="Pfam" id="PF13193">
    <property type="entry name" value="AMP-binding_C"/>
    <property type="match status" value="1"/>
</dbReference>
<evidence type="ECO:0000313" key="7">
    <source>
        <dbReference type="Proteomes" id="UP000245609"/>
    </source>
</evidence>
<dbReference type="STRING" id="133381.A0A2T9ZD88"/>
<dbReference type="Gene3D" id="3.30.300.30">
    <property type="match status" value="1"/>
</dbReference>
<evidence type="ECO:0008006" key="8">
    <source>
        <dbReference type="Google" id="ProtNLM"/>
    </source>
</evidence>
<feature type="transmembrane region" description="Helical" evidence="3">
    <location>
        <begin position="85"/>
        <end position="104"/>
    </location>
</feature>
<comment type="similarity">
    <text evidence="1">Belongs to the ATP-dependent AMP-binding enzyme family.</text>
</comment>
<dbReference type="Pfam" id="PF00501">
    <property type="entry name" value="AMP-binding"/>
    <property type="match status" value="1"/>
</dbReference>
<dbReference type="SUPFAM" id="SSF56801">
    <property type="entry name" value="Acetyl-CoA synthetase-like"/>
    <property type="match status" value="1"/>
</dbReference>
<dbReference type="PANTHER" id="PTHR24096:SF149">
    <property type="entry name" value="AMP-BINDING DOMAIN-CONTAINING PROTEIN-RELATED"/>
    <property type="match status" value="1"/>
</dbReference>
<keyword evidence="7" id="KW-1185">Reference proteome</keyword>
<evidence type="ECO:0000256" key="3">
    <source>
        <dbReference type="SAM" id="Phobius"/>
    </source>
</evidence>
<dbReference type="PANTHER" id="PTHR24096">
    <property type="entry name" value="LONG-CHAIN-FATTY-ACID--COA LIGASE"/>
    <property type="match status" value="1"/>
</dbReference>
<dbReference type="GO" id="GO:0016405">
    <property type="term" value="F:CoA-ligase activity"/>
    <property type="evidence" value="ECO:0007669"/>
    <property type="project" value="TreeGrafter"/>
</dbReference>
<feature type="domain" description="AMP-binding enzyme C-terminal" evidence="5">
    <location>
        <begin position="429"/>
        <end position="514"/>
    </location>
</feature>
<evidence type="ECO:0000256" key="1">
    <source>
        <dbReference type="ARBA" id="ARBA00006432"/>
    </source>
</evidence>
<evidence type="ECO:0000259" key="4">
    <source>
        <dbReference type="Pfam" id="PF00501"/>
    </source>
</evidence>
<dbReference type="AlphaFoldDB" id="A0A2T9ZD88"/>
<dbReference type="InterPro" id="IPR025110">
    <property type="entry name" value="AMP-bd_C"/>
</dbReference>
<dbReference type="Proteomes" id="UP000245609">
    <property type="component" value="Unassembled WGS sequence"/>
</dbReference>
<dbReference type="InterPro" id="IPR045851">
    <property type="entry name" value="AMP-bd_C_sf"/>
</dbReference>
<dbReference type="OrthoDB" id="10253115at2759"/>
<feature type="domain" description="AMP-dependent synthetase/ligase" evidence="4">
    <location>
        <begin position="35"/>
        <end position="378"/>
    </location>
</feature>
<keyword evidence="3" id="KW-0812">Transmembrane</keyword>
<name>A0A2T9ZD88_9FUNG</name>
<sequence length="531" mass="59164">MYFKSKFPDHDIPAVDVATFIIDEGKKHARLQGKPYNFALLDEETQQQVDIFEFEKLSEKLASGLVNKLKMSIDDVALIFSSNSLYYTVSIFATVMTGGIMALANPSFKPRELVVQVRDTNPKIIFTKLELVPVVKQAMGLANINIPDKSIIILDHNFSDSSRFTPMVELLSTLPFTRFTISDIETAKRKVAFLPASSGTTGSPKSVILSHYNIVANTIQISVPSRINGWFDSQPGQGVGIVSLPKFEIEQYLATLEKYKINFAHMVPPMIVRLDNPITDKYNLKSLKYIMTAASQLSSEVASRIRKKFGIEFTQIYGATETSPCVTISDNESDLSNSKGIITMNVKAKIIDDNGNLLGPNKLGELCFKGPNVMNGYLGNPKATKETIDSDGFLHTGDIGYINDSGQLYLVDRKKELIKYKGFQVPPSELESVLLGHSDIFEAIVIGVDLPEQQTEIPKAYISLKPHLGKLSEEQKFQKIGEIIRWFDGLVAPYKRLRGGIVIVEEIPKTLSGKLLRRYIREIEAKSKAKL</sequence>
<protein>
    <recommendedName>
        <fullName evidence="8">AMP-dependent synthetase/ligase domain-containing protein</fullName>
    </recommendedName>
</protein>
<gene>
    <name evidence="6" type="ORF">BB560_003036</name>
</gene>
<reference evidence="6 7" key="1">
    <citation type="journal article" date="2018" name="MBio">
        <title>Comparative Genomics Reveals the Core Gene Toolbox for the Fungus-Insect Symbiosis.</title>
        <authorList>
            <person name="Wang Y."/>
            <person name="Stata M."/>
            <person name="Wang W."/>
            <person name="Stajich J.E."/>
            <person name="White M.M."/>
            <person name="Moncalvo J.M."/>
        </authorList>
    </citation>
    <scope>NUCLEOTIDE SEQUENCE [LARGE SCALE GENOMIC DNA]</scope>
    <source>
        <strain evidence="6 7">SC-DP-2</strain>
    </source>
</reference>
<keyword evidence="2" id="KW-0436">Ligase</keyword>
<evidence type="ECO:0000313" key="6">
    <source>
        <dbReference type="EMBL" id="PVV02507.1"/>
    </source>
</evidence>
<keyword evidence="3" id="KW-1133">Transmembrane helix</keyword>
<evidence type="ECO:0000259" key="5">
    <source>
        <dbReference type="Pfam" id="PF13193"/>
    </source>
</evidence>
<proteinExistence type="inferred from homology"/>
<dbReference type="InterPro" id="IPR020845">
    <property type="entry name" value="AMP-binding_CS"/>
</dbReference>